<evidence type="ECO:0000313" key="2">
    <source>
        <dbReference type="Proteomes" id="UP001143856"/>
    </source>
</evidence>
<protein>
    <submittedName>
        <fullName evidence="1">Uncharacterized protein</fullName>
    </submittedName>
</protein>
<gene>
    <name evidence="1" type="ORF">NUW58_g7856</name>
</gene>
<dbReference type="Proteomes" id="UP001143856">
    <property type="component" value="Unassembled WGS sequence"/>
</dbReference>
<dbReference type="EMBL" id="JAPDGR010002170">
    <property type="protein sequence ID" value="KAJ2977291.1"/>
    <property type="molecule type" value="Genomic_DNA"/>
</dbReference>
<sequence length="69" mass="7571">MAPLIPRLHLFEIADQSWFPAFLRAYVQTGLTHAWTGAGLKLGSHDYQIVATEGYHSSGSAKIEVQQSA</sequence>
<accession>A0ACC1NFJ5</accession>
<keyword evidence="2" id="KW-1185">Reference proteome</keyword>
<proteinExistence type="predicted"/>
<evidence type="ECO:0000313" key="1">
    <source>
        <dbReference type="EMBL" id="KAJ2977291.1"/>
    </source>
</evidence>
<comment type="caution">
    <text evidence="1">The sequence shown here is derived from an EMBL/GenBank/DDBJ whole genome shotgun (WGS) entry which is preliminary data.</text>
</comment>
<organism evidence="1 2">
    <name type="scientific">Xylaria curta</name>
    <dbReference type="NCBI Taxonomy" id="42375"/>
    <lineage>
        <taxon>Eukaryota</taxon>
        <taxon>Fungi</taxon>
        <taxon>Dikarya</taxon>
        <taxon>Ascomycota</taxon>
        <taxon>Pezizomycotina</taxon>
        <taxon>Sordariomycetes</taxon>
        <taxon>Xylariomycetidae</taxon>
        <taxon>Xylariales</taxon>
        <taxon>Xylariaceae</taxon>
        <taxon>Xylaria</taxon>
    </lineage>
</organism>
<name>A0ACC1NFJ5_9PEZI</name>
<reference evidence="1" key="1">
    <citation type="submission" date="2022-10" db="EMBL/GenBank/DDBJ databases">
        <title>Genome Sequence of Xylaria curta.</title>
        <authorList>
            <person name="Buettner E."/>
        </authorList>
    </citation>
    <scope>NUCLEOTIDE SEQUENCE</scope>
    <source>
        <strain evidence="1">Babe10</strain>
    </source>
</reference>